<dbReference type="Gene3D" id="3.10.180.10">
    <property type="entry name" value="2,3-Dihydroxybiphenyl 1,2-Dioxygenase, domain 1"/>
    <property type="match status" value="1"/>
</dbReference>
<dbReference type="SUPFAM" id="SSF54593">
    <property type="entry name" value="Glyoxalase/Bleomycin resistance protein/Dihydroxybiphenyl dioxygenase"/>
    <property type="match status" value="1"/>
</dbReference>
<accession>A0A849A8Z3</accession>
<reference evidence="2 3" key="1">
    <citation type="submission" date="2020-05" db="EMBL/GenBank/DDBJ databases">
        <title>Nakamurella sp. DB0629 isolated from air conditioner.</title>
        <authorList>
            <person name="Kim D.H."/>
            <person name="Kim D.-U."/>
        </authorList>
    </citation>
    <scope>NUCLEOTIDE SEQUENCE [LARGE SCALE GENOMIC DNA]</scope>
    <source>
        <strain evidence="2 3">DB0629</strain>
    </source>
</reference>
<organism evidence="2 3">
    <name type="scientific">Nakamurella aerolata</name>
    <dbReference type="NCBI Taxonomy" id="1656892"/>
    <lineage>
        <taxon>Bacteria</taxon>
        <taxon>Bacillati</taxon>
        <taxon>Actinomycetota</taxon>
        <taxon>Actinomycetes</taxon>
        <taxon>Nakamurellales</taxon>
        <taxon>Nakamurellaceae</taxon>
        <taxon>Nakamurella</taxon>
    </lineage>
</organism>
<dbReference type="InterPro" id="IPR037523">
    <property type="entry name" value="VOC_core"/>
</dbReference>
<dbReference type="EMBL" id="JABEND010000009">
    <property type="protein sequence ID" value="NNG37005.1"/>
    <property type="molecule type" value="Genomic_DNA"/>
</dbReference>
<keyword evidence="3" id="KW-1185">Reference proteome</keyword>
<dbReference type="Pfam" id="PF00903">
    <property type="entry name" value="Glyoxalase"/>
    <property type="match status" value="1"/>
</dbReference>
<feature type="domain" description="VOC" evidence="1">
    <location>
        <begin position="4"/>
        <end position="129"/>
    </location>
</feature>
<name>A0A849A8Z3_9ACTN</name>
<dbReference type="InterPro" id="IPR004360">
    <property type="entry name" value="Glyas_Fos-R_dOase_dom"/>
</dbReference>
<dbReference type="PANTHER" id="PTHR36503:SF3">
    <property type="entry name" value="BLR0126 PROTEIN"/>
    <property type="match status" value="1"/>
</dbReference>
<comment type="caution">
    <text evidence="2">The sequence shown here is derived from an EMBL/GenBank/DDBJ whole genome shotgun (WGS) entry which is preliminary data.</text>
</comment>
<evidence type="ECO:0000259" key="1">
    <source>
        <dbReference type="PROSITE" id="PS51819"/>
    </source>
</evidence>
<evidence type="ECO:0000313" key="3">
    <source>
        <dbReference type="Proteomes" id="UP000562984"/>
    </source>
</evidence>
<evidence type="ECO:0000313" key="2">
    <source>
        <dbReference type="EMBL" id="NNG37005.1"/>
    </source>
</evidence>
<protein>
    <submittedName>
        <fullName evidence="2">Glyoxalase</fullName>
    </submittedName>
</protein>
<dbReference type="PROSITE" id="PS51819">
    <property type="entry name" value="VOC"/>
    <property type="match status" value="1"/>
</dbReference>
<dbReference type="PANTHER" id="PTHR36503">
    <property type="entry name" value="BLR2520 PROTEIN"/>
    <property type="match status" value="1"/>
</dbReference>
<dbReference type="Proteomes" id="UP000562984">
    <property type="component" value="Unassembled WGS sequence"/>
</dbReference>
<proteinExistence type="predicted"/>
<dbReference type="AlphaFoldDB" id="A0A849A8Z3"/>
<sequence>MAQPILNVVGIVVADMPAALAFYRACGLQIDPSADTENHAAAAPVNGFTLMFDTHQVMLSMDPDWVPGSGGHRMALAFDCGDPAGVDRQYQALIAAGHTSVSAPFDAFWGQRYATVRDPDGNPVDFFAPLA</sequence>
<gene>
    <name evidence="2" type="ORF">HKD39_15070</name>
</gene>
<dbReference type="InterPro" id="IPR029068">
    <property type="entry name" value="Glyas_Bleomycin-R_OHBP_Dase"/>
</dbReference>
<dbReference type="RefSeq" id="WP_171200703.1">
    <property type="nucleotide sequence ID" value="NZ_JABEND010000009.1"/>
</dbReference>